<dbReference type="Pfam" id="PF01208">
    <property type="entry name" value="URO-D"/>
    <property type="match status" value="1"/>
</dbReference>
<keyword evidence="2" id="KW-0489">Methyltransferase</keyword>
<evidence type="ECO:0000259" key="1">
    <source>
        <dbReference type="Pfam" id="PF01208"/>
    </source>
</evidence>
<comment type="caution">
    <text evidence="2">The sequence shown here is derived from an EMBL/GenBank/DDBJ whole genome shotgun (WGS) entry which is preliminary data.</text>
</comment>
<proteinExistence type="predicted"/>
<dbReference type="Gene3D" id="3.20.20.210">
    <property type="match status" value="1"/>
</dbReference>
<gene>
    <name evidence="2" type="ORF">BEI61_00694</name>
</gene>
<dbReference type="GO" id="GO:0032259">
    <property type="term" value="P:methylation"/>
    <property type="evidence" value="ECO:0007669"/>
    <property type="project" value="UniProtKB-KW"/>
</dbReference>
<dbReference type="GO" id="GO:0008168">
    <property type="term" value="F:methyltransferase activity"/>
    <property type="evidence" value="ECO:0007669"/>
    <property type="project" value="UniProtKB-KW"/>
</dbReference>
<dbReference type="PANTHER" id="PTHR47099">
    <property type="entry name" value="METHYLCOBAMIDE:COM METHYLTRANSFERASE MTBA"/>
    <property type="match status" value="1"/>
</dbReference>
<name>A0A1E3AJV9_9FIRM</name>
<organism evidence="2 3">
    <name type="scientific">Eisenbergiella tayi</name>
    <dbReference type="NCBI Taxonomy" id="1432052"/>
    <lineage>
        <taxon>Bacteria</taxon>
        <taxon>Bacillati</taxon>
        <taxon>Bacillota</taxon>
        <taxon>Clostridia</taxon>
        <taxon>Lachnospirales</taxon>
        <taxon>Lachnospiraceae</taxon>
        <taxon>Eisenbergiella</taxon>
    </lineage>
</organism>
<keyword evidence="2" id="KW-0808">Transferase</keyword>
<dbReference type="InterPro" id="IPR052024">
    <property type="entry name" value="Methanogen_methyltrans"/>
</dbReference>
<dbReference type="Proteomes" id="UP000094067">
    <property type="component" value="Unassembled WGS sequence"/>
</dbReference>
<dbReference type="InterPro" id="IPR000257">
    <property type="entry name" value="Uroporphyrinogen_deCOase"/>
</dbReference>
<accession>A0A1E3AJV9</accession>
<dbReference type="EMBL" id="MCGH01000001">
    <property type="protein sequence ID" value="ODM09065.1"/>
    <property type="molecule type" value="Genomic_DNA"/>
</dbReference>
<dbReference type="GO" id="GO:0006779">
    <property type="term" value="P:porphyrin-containing compound biosynthetic process"/>
    <property type="evidence" value="ECO:0007669"/>
    <property type="project" value="InterPro"/>
</dbReference>
<dbReference type="SUPFAM" id="SSF51726">
    <property type="entry name" value="UROD/MetE-like"/>
    <property type="match status" value="1"/>
</dbReference>
<protein>
    <submittedName>
        <fullName evidence="2">Methylcobalamin:coenzyme M methyltransferase</fullName>
    </submittedName>
</protein>
<evidence type="ECO:0000313" key="3">
    <source>
        <dbReference type="Proteomes" id="UP000094067"/>
    </source>
</evidence>
<dbReference type="GO" id="GO:0004853">
    <property type="term" value="F:uroporphyrinogen decarboxylase activity"/>
    <property type="evidence" value="ECO:0007669"/>
    <property type="project" value="InterPro"/>
</dbReference>
<dbReference type="InterPro" id="IPR038071">
    <property type="entry name" value="UROD/MetE-like_sf"/>
</dbReference>
<sequence>MVQKKENLRRMLEGQPHEHIPVSFFQHLKPEELHGEACVKAHIRFYKQTDPDFLKIMHDGLTAPVDLGLTSLEELKAYRPIKGRNPYIRECLERALRINESLADETDTYSNIFSPFTLLRRIGDDRLLGFLREDPQAVKDALLFMGEDLAYLSEKLIQEAGCLGIFLAMQGAETGLFTPEEFADYIAPSEQLVLSAAQESSPYNILHFCGWNQIKNQLELWRDYPGNTVNWAVYVEQLSLAEGRKYFGMRNCMGGFDNRRGKVLYSGTKEEIRRETTNILETYRNAFGSTDGLILGADCSFLTDFETERFCWVAEALRQWECERKERRTEVRAG</sequence>
<dbReference type="PATRIC" id="fig|1432052.4.peg.785"/>
<feature type="domain" description="Uroporphyrinogen decarboxylase (URO-D)" evidence="1">
    <location>
        <begin position="69"/>
        <end position="319"/>
    </location>
</feature>
<dbReference type="RefSeq" id="WP_081331043.1">
    <property type="nucleotide sequence ID" value="NZ_MCGH01000001.1"/>
</dbReference>
<dbReference type="PANTHER" id="PTHR47099:SF1">
    <property type="entry name" value="METHYLCOBAMIDE:COM METHYLTRANSFERASE MTBA"/>
    <property type="match status" value="1"/>
</dbReference>
<reference evidence="2 3" key="1">
    <citation type="submission" date="2016-07" db="EMBL/GenBank/DDBJ databases">
        <title>Characterization of isolates of Eisenbergiella tayi derived from blood cultures, using whole genome sequencing.</title>
        <authorList>
            <person name="Burdz T."/>
            <person name="Wiebe D."/>
            <person name="Huynh C."/>
            <person name="Bernard K."/>
        </authorList>
    </citation>
    <scope>NUCLEOTIDE SEQUENCE [LARGE SCALE GENOMIC DNA]</scope>
    <source>
        <strain evidence="2 3">NML 110608</strain>
    </source>
</reference>
<dbReference type="AlphaFoldDB" id="A0A1E3AJV9"/>
<evidence type="ECO:0000313" key="2">
    <source>
        <dbReference type="EMBL" id="ODM09065.1"/>
    </source>
</evidence>